<protein>
    <submittedName>
        <fullName evidence="2">Uncharacterized protein</fullName>
    </submittedName>
</protein>
<sequence length="63" mass="7369">MRNKNIQKTNHNSVFIELLRLLLIKIIREKNEATRYSKNWSHSKGPSSLLNQSNHVKPINDCP</sequence>
<feature type="compositionally biased region" description="Polar residues" evidence="1">
    <location>
        <begin position="36"/>
        <end position="55"/>
    </location>
</feature>
<evidence type="ECO:0000313" key="2">
    <source>
        <dbReference type="EMBL" id="KGF97971.1"/>
    </source>
</evidence>
<name>A0A0A2AAU5_PROMR</name>
<accession>A0A0A2AAU5</accession>
<comment type="caution">
    <text evidence="2">The sequence shown here is derived from an EMBL/GenBank/DDBJ whole genome shotgun (WGS) entry which is preliminary data.</text>
</comment>
<proteinExistence type="predicted"/>
<feature type="region of interest" description="Disordered" evidence="1">
    <location>
        <begin position="35"/>
        <end position="63"/>
    </location>
</feature>
<evidence type="ECO:0000256" key="1">
    <source>
        <dbReference type="SAM" id="MobiDB-lite"/>
    </source>
</evidence>
<gene>
    <name evidence="2" type="ORF">EU95_0072</name>
</gene>
<dbReference type="Proteomes" id="UP000030355">
    <property type="component" value="Unassembled WGS sequence"/>
</dbReference>
<dbReference type="AlphaFoldDB" id="A0A0A2AAU5"/>
<reference evidence="3" key="1">
    <citation type="journal article" date="2014" name="Sci. Data">
        <title>Genomes of diverse isolates of the marine cyanobacterium Prochlorococcus.</title>
        <authorList>
            <person name="Biller S."/>
            <person name="Berube P."/>
            <person name="Thompson J."/>
            <person name="Kelly L."/>
            <person name="Roggensack S."/>
            <person name="Awad L."/>
            <person name="Roache-Johnson K."/>
            <person name="Ding H."/>
            <person name="Giovannoni S.J."/>
            <person name="Moore L.R."/>
            <person name="Chisholm S.W."/>
        </authorList>
    </citation>
    <scope>NUCLEOTIDE SEQUENCE [LARGE SCALE GENOMIC DNA]</scope>
    <source>
        <strain evidence="3">MIT 9201</strain>
    </source>
</reference>
<organism evidence="2 3">
    <name type="scientific">Prochlorococcus marinus str. MIT 9201</name>
    <dbReference type="NCBI Taxonomy" id="93057"/>
    <lineage>
        <taxon>Bacteria</taxon>
        <taxon>Bacillati</taxon>
        <taxon>Cyanobacteriota</taxon>
        <taxon>Cyanophyceae</taxon>
        <taxon>Synechococcales</taxon>
        <taxon>Prochlorococcaceae</taxon>
        <taxon>Prochlorococcus</taxon>
    </lineage>
</organism>
<evidence type="ECO:0000313" key="3">
    <source>
        <dbReference type="Proteomes" id="UP000030355"/>
    </source>
</evidence>
<dbReference type="EMBL" id="JNAL01000003">
    <property type="protein sequence ID" value="KGF97971.1"/>
    <property type="molecule type" value="Genomic_DNA"/>
</dbReference>